<dbReference type="EMBL" id="KV582072">
    <property type="protein sequence ID" value="OPL33646.1"/>
    <property type="molecule type" value="Genomic_DNA"/>
</dbReference>
<sequence>MESILDELGIRDLIGIFRQNMVGPEEVLSLTDEEFKSLGITTIGDRARLRSRCRMQVNGTSFSESPAIKKYKELTESQQKKKKKKDKKNETAPIQTTRRIRLGWRHRRRTDLAFSTVSGAKGGGSEVVDIDKKSDLQDVREKAMELYFPNGIAKLNGNIQASNCELNLGLFNGTGLPKQLDNGKNFTVEDFYLQHNSSPLRLYLYTTLIEIDNNSVGQCTPAMEINDSESGDDLPDPALNTRGTEIDNDDTATKEDSVTYILIDEDTTTTNDTSVDEDTTSSGSFLDPPTSSWTETPTVTFNRHKLRLNNVKKKELAFEVEQEEENLQLILTRLYSKVNLEAKKNIINVDRYNILDGGKRGFNRKSFNTIAELSVRFSGEAAIDDGGPRREFARLSLMAIKDSPIFEGPPNSEDSFDYYMIGRMIAYFLVHRSPAPKFFSSLMYDILAYGCESCTPTVADIVDTEMKEKVQKIGESQDHITFWSAVEAVMPVIEFIGAIPLASKYENKEQLVHVLVQHLVVKRIQDVLAQGT</sequence>
<name>A0A3L5TUM9_MYTGA</name>
<dbReference type="PROSITE" id="PS50105">
    <property type="entry name" value="SAM_DOMAIN"/>
    <property type="match status" value="1"/>
</dbReference>
<dbReference type="InterPro" id="IPR001660">
    <property type="entry name" value="SAM"/>
</dbReference>
<evidence type="ECO:0000259" key="4">
    <source>
        <dbReference type="PROSITE" id="PS50105"/>
    </source>
</evidence>
<feature type="compositionally biased region" description="Polar residues" evidence="3">
    <location>
        <begin position="280"/>
        <end position="296"/>
    </location>
</feature>
<dbReference type="SUPFAM" id="SSF47769">
    <property type="entry name" value="SAM/Pointed domain"/>
    <property type="match status" value="1"/>
</dbReference>
<feature type="compositionally biased region" description="Basic and acidic residues" evidence="3">
    <location>
        <begin position="70"/>
        <end position="79"/>
    </location>
</feature>
<dbReference type="InterPro" id="IPR013761">
    <property type="entry name" value="SAM/pointed_sf"/>
</dbReference>
<feature type="non-terminal residue" evidence="6">
    <location>
        <position position="1"/>
    </location>
</feature>
<dbReference type="GO" id="GO:0004842">
    <property type="term" value="F:ubiquitin-protein transferase activity"/>
    <property type="evidence" value="ECO:0007669"/>
    <property type="project" value="InterPro"/>
</dbReference>
<dbReference type="InterPro" id="IPR000569">
    <property type="entry name" value="HECT_dom"/>
</dbReference>
<comment type="caution">
    <text evidence="6">The sequence shown here is derived from an EMBL/GenBank/DDBJ whole genome shotgun (WGS) entry which is preliminary data.</text>
</comment>
<feature type="region of interest" description="Disordered" evidence="3">
    <location>
        <begin position="225"/>
        <end position="251"/>
    </location>
</feature>
<evidence type="ECO:0008006" key="8">
    <source>
        <dbReference type="Google" id="ProtNLM"/>
    </source>
</evidence>
<evidence type="ECO:0000259" key="5">
    <source>
        <dbReference type="PROSITE" id="PS50237"/>
    </source>
</evidence>
<evidence type="ECO:0000313" key="7">
    <source>
        <dbReference type="Proteomes" id="UP000266721"/>
    </source>
</evidence>
<dbReference type="CDD" id="cd09487">
    <property type="entry name" value="SAM_superfamily"/>
    <property type="match status" value="1"/>
</dbReference>
<feature type="domain" description="HECT" evidence="5">
    <location>
        <begin position="363"/>
        <end position="392"/>
    </location>
</feature>
<accession>A0A3L5TUM9</accession>
<dbReference type="AlphaFoldDB" id="A0A3L5TUM9"/>
<evidence type="ECO:0000256" key="3">
    <source>
        <dbReference type="SAM" id="MobiDB-lite"/>
    </source>
</evidence>
<dbReference type="PROSITE" id="PS50237">
    <property type="entry name" value="HECT"/>
    <property type="match status" value="1"/>
</dbReference>
<keyword evidence="1 2" id="KW-0833">Ubl conjugation pathway</keyword>
<dbReference type="Gene3D" id="3.90.1750.10">
    <property type="entry name" value="Hect, E3 ligase catalytic domains"/>
    <property type="match status" value="1"/>
</dbReference>
<protein>
    <recommendedName>
        <fullName evidence="8">SAM domain-containing protein</fullName>
    </recommendedName>
</protein>
<comment type="caution">
    <text evidence="2">Lacks conserved residue(s) required for the propagation of feature annotation.</text>
</comment>
<reference evidence="6 7" key="1">
    <citation type="journal article" date="2016" name="PLoS ONE">
        <title>A First Insight into the Genome of the Filter-Feeder Mussel Mytilus galloprovincialis.</title>
        <authorList>
            <person name="Murgarella M."/>
            <person name="Puiu D."/>
            <person name="Novoa B."/>
            <person name="Figueras A."/>
            <person name="Posada D."/>
            <person name="Canchaya C."/>
        </authorList>
    </citation>
    <scope>NUCLEOTIDE SEQUENCE [LARGE SCALE GENOMIC DNA]</scope>
    <source>
        <tissue evidence="6">Muscle</tissue>
    </source>
</reference>
<dbReference type="Pfam" id="PF00536">
    <property type="entry name" value="SAM_1"/>
    <property type="match status" value="1"/>
</dbReference>
<feature type="region of interest" description="Disordered" evidence="3">
    <location>
        <begin position="68"/>
        <end position="95"/>
    </location>
</feature>
<dbReference type="InterPro" id="IPR035983">
    <property type="entry name" value="Hect_E3_ubiquitin_ligase"/>
</dbReference>
<proteinExistence type="predicted"/>
<evidence type="ECO:0000313" key="6">
    <source>
        <dbReference type="EMBL" id="OPL33646.1"/>
    </source>
</evidence>
<keyword evidence="7" id="KW-1185">Reference proteome</keyword>
<feature type="compositionally biased region" description="Acidic residues" evidence="3">
    <location>
        <begin position="226"/>
        <end position="235"/>
    </location>
</feature>
<gene>
    <name evidence="6" type="ORF">AM593_02518</name>
</gene>
<dbReference type="SUPFAM" id="SSF56204">
    <property type="entry name" value="Hect, E3 ligase catalytic domain"/>
    <property type="match status" value="1"/>
</dbReference>
<evidence type="ECO:0000256" key="1">
    <source>
        <dbReference type="ARBA" id="ARBA00022786"/>
    </source>
</evidence>
<dbReference type="Gene3D" id="1.10.150.50">
    <property type="entry name" value="Transcription Factor, Ets-1"/>
    <property type="match status" value="1"/>
</dbReference>
<feature type="domain" description="SAM" evidence="4">
    <location>
        <begin position="1"/>
        <end position="49"/>
    </location>
</feature>
<dbReference type="Proteomes" id="UP000266721">
    <property type="component" value="Unassembled WGS sequence"/>
</dbReference>
<evidence type="ECO:0000256" key="2">
    <source>
        <dbReference type="PROSITE-ProRule" id="PRU00104"/>
    </source>
</evidence>
<feature type="region of interest" description="Disordered" evidence="3">
    <location>
        <begin position="269"/>
        <end position="296"/>
    </location>
</feature>
<organism evidence="6 7">
    <name type="scientific">Mytilus galloprovincialis</name>
    <name type="common">Mediterranean mussel</name>
    <dbReference type="NCBI Taxonomy" id="29158"/>
    <lineage>
        <taxon>Eukaryota</taxon>
        <taxon>Metazoa</taxon>
        <taxon>Spiralia</taxon>
        <taxon>Lophotrochozoa</taxon>
        <taxon>Mollusca</taxon>
        <taxon>Bivalvia</taxon>
        <taxon>Autobranchia</taxon>
        <taxon>Pteriomorphia</taxon>
        <taxon>Mytilida</taxon>
        <taxon>Mytiloidea</taxon>
        <taxon>Mytilidae</taxon>
        <taxon>Mytilinae</taxon>
        <taxon>Mytilus</taxon>
    </lineage>
</organism>